<reference evidence="2" key="1">
    <citation type="journal article" date="2021" name="PeerJ">
        <title>Extensive microbial diversity within the chicken gut microbiome revealed by metagenomics and culture.</title>
        <authorList>
            <person name="Gilroy R."/>
            <person name="Ravi A."/>
            <person name="Getino M."/>
            <person name="Pursley I."/>
            <person name="Horton D.L."/>
            <person name="Alikhan N.F."/>
            <person name="Baker D."/>
            <person name="Gharbi K."/>
            <person name="Hall N."/>
            <person name="Watson M."/>
            <person name="Adriaenssens E.M."/>
            <person name="Foster-Nyarko E."/>
            <person name="Jarju S."/>
            <person name="Secka A."/>
            <person name="Antonio M."/>
            <person name="Oren A."/>
            <person name="Chaudhuri R.R."/>
            <person name="La Ragione R."/>
            <person name="Hildebrand F."/>
            <person name="Pallen M.J."/>
        </authorList>
    </citation>
    <scope>NUCLEOTIDE SEQUENCE</scope>
    <source>
        <strain evidence="2">CHK179-28034</strain>
    </source>
</reference>
<dbReference type="EMBL" id="DXBR01000001">
    <property type="protein sequence ID" value="HIZ38317.1"/>
    <property type="molecule type" value="Genomic_DNA"/>
</dbReference>
<evidence type="ECO:0000313" key="2">
    <source>
        <dbReference type="EMBL" id="HIZ38317.1"/>
    </source>
</evidence>
<comment type="caution">
    <text evidence="2">The sequence shown here is derived from an EMBL/GenBank/DDBJ whole genome shotgun (WGS) entry which is preliminary data.</text>
</comment>
<dbReference type="Proteomes" id="UP000824049">
    <property type="component" value="Unassembled WGS sequence"/>
</dbReference>
<feature type="domain" description="HD" evidence="1">
    <location>
        <begin position="27"/>
        <end position="128"/>
    </location>
</feature>
<evidence type="ECO:0000313" key="3">
    <source>
        <dbReference type="Proteomes" id="UP000824049"/>
    </source>
</evidence>
<proteinExistence type="predicted"/>
<dbReference type="InterPro" id="IPR006674">
    <property type="entry name" value="HD_domain"/>
</dbReference>
<dbReference type="AlphaFoldDB" id="A0A9D2J6W5"/>
<dbReference type="InterPro" id="IPR003607">
    <property type="entry name" value="HD/PDEase_dom"/>
</dbReference>
<dbReference type="Pfam" id="PF01966">
    <property type="entry name" value="HD"/>
    <property type="match status" value="1"/>
</dbReference>
<reference evidence="2" key="2">
    <citation type="submission" date="2021-04" db="EMBL/GenBank/DDBJ databases">
        <authorList>
            <person name="Gilroy R."/>
        </authorList>
    </citation>
    <scope>NUCLEOTIDE SEQUENCE</scope>
    <source>
        <strain evidence="2">CHK179-28034</strain>
    </source>
</reference>
<dbReference type="PROSITE" id="PS51831">
    <property type="entry name" value="HD"/>
    <property type="match status" value="1"/>
</dbReference>
<protein>
    <submittedName>
        <fullName evidence="2">HD domain-containing protein</fullName>
    </submittedName>
</protein>
<evidence type="ECO:0000259" key="1">
    <source>
        <dbReference type="PROSITE" id="PS51831"/>
    </source>
</evidence>
<gene>
    <name evidence="2" type="ORF">H9968_00085</name>
</gene>
<sequence>MSRLKELRKYVDAELLQMENKEKMISAAAHLYGVSLAATMIAKKRGENPELASMAAMLHDMHAYKTGSYDDHAHKGAELAREILTDLGLTSGEETEIICSAIYHHDDKLVEDGPMDEVLKDADVIHHCMNDLSKAVKEKEKERFAALCEEFGMNRQTM</sequence>
<dbReference type="Gene3D" id="1.10.3210.10">
    <property type="entry name" value="Hypothetical protein af1432"/>
    <property type="match status" value="1"/>
</dbReference>
<accession>A0A9D2J6W5</accession>
<dbReference type="CDD" id="cd00077">
    <property type="entry name" value="HDc"/>
    <property type="match status" value="1"/>
</dbReference>
<organism evidence="2 3">
    <name type="scientific">Candidatus Anaerobutyricum stercoris</name>
    <dbReference type="NCBI Taxonomy" id="2838457"/>
    <lineage>
        <taxon>Bacteria</taxon>
        <taxon>Bacillati</taxon>
        <taxon>Bacillota</taxon>
        <taxon>Clostridia</taxon>
        <taxon>Lachnospirales</taxon>
        <taxon>Lachnospiraceae</taxon>
        <taxon>Anaerobutyricum</taxon>
    </lineage>
</organism>
<dbReference type="SUPFAM" id="SSF109604">
    <property type="entry name" value="HD-domain/PDEase-like"/>
    <property type="match status" value="1"/>
</dbReference>
<name>A0A9D2J6W5_9FIRM</name>